<dbReference type="PANTHER" id="PTHR22911">
    <property type="entry name" value="ACYL-MALONYL CONDENSING ENZYME-RELATED"/>
    <property type="match status" value="1"/>
</dbReference>
<dbReference type="InterPro" id="IPR000620">
    <property type="entry name" value="EamA_dom"/>
</dbReference>
<proteinExistence type="predicted"/>
<keyword evidence="4" id="KW-1185">Reference proteome</keyword>
<dbReference type="Pfam" id="PF00892">
    <property type="entry name" value="EamA"/>
    <property type="match status" value="2"/>
</dbReference>
<feature type="domain" description="EamA" evidence="2">
    <location>
        <begin position="5"/>
        <end position="135"/>
    </location>
</feature>
<feature type="transmembrane region" description="Helical" evidence="1">
    <location>
        <begin position="187"/>
        <end position="209"/>
    </location>
</feature>
<feature type="transmembrane region" description="Helical" evidence="1">
    <location>
        <begin position="221"/>
        <end position="244"/>
    </location>
</feature>
<dbReference type="PANTHER" id="PTHR22911:SF137">
    <property type="entry name" value="SOLUTE CARRIER FAMILY 35 MEMBER G2-RELATED"/>
    <property type="match status" value="1"/>
</dbReference>
<accession>A0A2K9MIX5</accession>
<dbReference type="GO" id="GO:0016020">
    <property type="term" value="C:membrane"/>
    <property type="evidence" value="ECO:0007669"/>
    <property type="project" value="InterPro"/>
</dbReference>
<dbReference type="OrthoDB" id="7841315at2"/>
<feature type="transmembrane region" description="Helical" evidence="1">
    <location>
        <begin position="6"/>
        <end position="29"/>
    </location>
</feature>
<feature type="transmembrane region" description="Helical" evidence="1">
    <location>
        <begin position="120"/>
        <end position="141"/>
    </location>
</feature>
<organism evidence="3 4">
    <name type="scientific">Paracoccus jeotgali</name>
    <dbReference type="NCBI Taxonomy" id="2065379"/>
    <lineage>
        <taxon>Bacteria</taxon>
        <taxon>Pseudomonadati</taxon>
        <taxon>Pseudomonadota</taxon>
        <taxon>Alphaproteobacteria</taxon>
        <taxon>Rhodobacterales</taxon>
        <taxon>Paracoccaceae</taxon>
        <taxon>Paracoccus</taxon>
    </lineage>
</organism>
<reference evidence="4" key="1">
    <citation type="submission" date="2017-12" db="EMBL/GenBank/DDBJ databases">
        <title>Genomic analysis of Paracoccus sp. CBA4604.</title>
        <authorList>
            <person name="Roh S.W."/>
            <person name="Kim J.Y."/>
            <person name="Kim J.S."/>
        </authorList>
    </citation>
    <scope>NUCLEOTIDE SEQUENCE [LARGE SCALE GENOMIC DNA]</scope>
    <source>
        <strain evidence="4">CBA4604</strain>
    </source>
</reference>
<dbReference type="AlphaFoldDB" id="A0A2K9MIX5"/>
<feature type="transmembrane region" description="Helical" evidence="1">
    <location>
        <begin position="278"/>
        <end position="296"/>
    </location>
</feature>
<gene>
    <name evidence="3" type="ORF">CYR75_07630</name>
</gene>
<sequence>MPIYELAAIGSAICWAVTGLMAMPAVSHLGAYRFNMYRQGFVTLVLALIVGLGGLWHGTTPAQVAQLFASGLVGIFLGDTLLFAALDRMGPRRTGAVFALNAPMAAVLGQVFLGETLLPLGWAGVGLCSLGVGVAVMGRPGRSGTHAFERVQGALWIAVGAGLLAALGQAVGSLIARPVMEGGMDPFTGSLIRVATAFACLAALMALPLDQVRKKNPMTWPVFLLLATSGIVAMVVGMSLMLFALQGGKVGIVSTLSALSPVFILPGLWVVTRARPSLTSWLGALIAVVGMALIFLR</sequence>
<name>A0A2K9MIX5_9RHOB</name>
<dbReference type="KEGG" id="paru:CYR75_07630"/>
<dbReference type="SUPFAM" id="SSF103481">
    <property type="entry name" value="Multidrug resistance efflux transporter EmrE"/>
    <property type="match status" value="2"/>
</dbReference>
<evidence type="ECO:0000256" key="1">
    <source>
        <dbReference type="SAM" id="Phobius"/>
    </source>
</evidence>
<dbReference type="Proteomes" id="UP000234882">
    <property type="component" value="Chromosome"/>
</dbReference>
<dbReference type="EMBL" id="CP025583">
    <property type="protein sequence ID" value="AUM75599.1"/>
    <property type="molecule type" value="Genomic_DNA"/>
</dbReference>
<feature type="transmembrane region" description="Helical" evidence="1">
    <location>
        <begin position="250"/>
        <end position="271"/>
    </location>
</feature>
<feature type="transmembrane region" description="Helical" evidence="1">
    <location>
        <begin position="41"/>
        <end position="58"/>
    </location>
</feature>
<keyword evidence="1" id="KW-0472">Membrane</keyword>
<evidence type="ECO:0000259" key="2">
    <source>
        <dbReference type="Pfam" id="PF00892"/>
    </source>
</evidence>
<evidence type="ECO:0000313" key="3">
    <source>
        <dbReference type="EMBL" id="AUM75599.1"/>
    </source>
</evidence>
<protein>
    <submittedName>
        <fullName evidence="3">EamA family transporter</fullName>
    </submittedName>
</protein>
<feature type="transmembrane region" description="Helical" evidence="1">
    <location>
        <begin position="64"/>
        <end position="84"/>
    </location>
</feature>
<keyword evidence="1" id="KW-1133">Transmembrane helix</keyword>
<keyword evidence="1" id="KW-0812">Transmembrane</keyword>
<feature type="transmembrane region" description="Helical" evidence="1">
    <location>
        <begin position="153"/>
        <end position="175"/>
    </location>
</feature>
<feature type="domain" description="EamA" evidence="2">
    <location>
        <begin position="158"/>
        <end position="295"/>
    </location>
</feature>
<dbReference type="InterPro" id="IPR037185">
    <property type="entry name" value="EmrE-like"/>
</dbReference>
<feature type="transmembrane region" description="Helical" evidence="1">
    <location>
        <begin position="96"/>
        <end position="114"/>
    </location>
</feature>
<evidence type="ECO:0000313" key="4">
    <source>
        <dbReference type="Proteomes" id="UP000234882"/>
    </source>
</evidence>